<evidence type="ECO:0000256" key="1">
    <source>
        <dbReference type="SAM" id="MobiDB-lite"/>
    </source>
</evidence>
<reference evidence="2 3" key="1">
    <citation type="submission" date="2016-07" db="EMBL/GenBank/DDBJ databases">
        <title>Pervasive Adenine N6-methylation of Active Genes in Fungi.</title>
        <authorList>
            <consortium name="DOE Joint Genome Institute"/>
            <person name="Mondo S.J."/>
            <person name="Dannebaum R.O."/>
            <person name="Kuo R.C."/>
            <person name="Labutti K."/>
            <person name="Haridas S."/>
            <person name="Kuo A."/>
            <person name="Salamov A."/>
            <person name="Ahrendt S.R."/>
            <person name="Lipzen A."/>
            <person name="Sullivan W."/>
            <person name="Andreopoulos W.B."/>
            <person name="Clum A."/>
            <person name="Lindquist E."/>
            <person name="Daum C."/>
            <person name="Ramamoorthy G.K."/>
            <person name="Gryganskyi A."/>
            <person name="Culley D."/>
            <person name="Magnuson J.K."/>
            <person name="James T.Y."/>
            <person name="O'Malley M.A."/>
            <person name="Stajich J.E."/>
            <person name="Spatafora J.W."/>
            <person name="Visel A."/>
            <person name="Grigoriev I.V."/>
        </authorList>
    </citation>
    <scope>NUCLEOTIDE SEQUENCE [LARGE SCALE GENOMIC DNA]</scope>
    <source>
        <strain evidence="2 3">JEL800</strain>
    </source>
</reference>
<feature type="region of interest" description="Disordered" evidence="1">
    <location>
        <begin position="102"/>
        <end position="132"/>
    </location>
</feature>
<dbReference type="AlphaFoldDB" id="A0A1Y2AVN4"/>
<feature type="compositionally biased region" description="Basic and acidic residues" evidence="1">
    <location>
        <begin position="113"/>
        <end position="122"/>
    </location>
</feature>
<proteinExistence type="predicted"/>
<protein>
    <submittedName>
        <fullName evidence="2">Uncharacterized protein</fullName>
    </submittedName>
</protein>
<dbReference type="EMBL" id="MCGO01000121">
    <property type="protein sequence ID" value="ORY25965.1"/>
    <property type="molecule type" value="Genomic_DNA"/>
</dbReference>
<keyword evidence="3" id="KW-1185">Reference proteome</keyword>
<sequence length="221" mass="24256">MSNNVLRVSDATVKCLAAKLSSKNKPTGIPVSKVVSDKCKGCGTEALAMILSDGYCPKCHKSPLSAEIQTVERTALKHLRMVKCFVRAVSFSQKNAELRKVGDSVGNSSGGTRHFDPVERNGRQNTSNPAPQPALVKSYQYAFIVSAYTATVIESGKRKGSFEYTRIPKFIPQPVGTALAPFEVKETTTIEQLTDYSKKIFPPIIFLDQSDHNPFQLLETK</sequence>
<dbReference type="Proteomes" id="UP000193642">
    <property type="component" value="Unassembled WGS sequence"/>
</dbReference>
<name>A0A1Y2AVN4_9FUNG</name>
<gene>
    <name evidence="2" type="ORF">BCR33DRAFT_794933</name>
</gene>
<comment type="caution">
    <text evidence="2">The sequence shown here is derived from an EMBL/GenBank/DDBJ whole genome shotgun (WGS) entry which is preliminary data.</text>
</comment>
<organism evidence="2 3">
    <name type="scientific">Rhizoclosmatium globosum</name>
    <dbReference type="NCBI Taxonomy" id="329046"/>
    <lineage>
        <taxon>Eukaryota</taxon>
        <taxon>Fungi</taxon>
        <taxon>Fungi incertae sedis</taxon>
        <taxon>Chytridiomycota</taxon>
        <taxon>Chytridiomycota incertae sedis</taxon>
        <taxon>Chytridiomycetes</taxon>
        <taxon>Chytridiales</taxon>
        <taxon>Chytriomycetaceae</taxon>
        <taxon>Rhizoclosmatium</taxon>
    </lineage>
</organism>
<evidence type="ECO:0000313" key="2">
    <source>
        <dbReference type="EMBL" id="ORY25965.1"/>
    </source>
</evidence>
<evidence type="ECO:0000313" key="3">
    <source>
        <dbReference type="Proteomes" id="UP000193642"/>
    </source>
</evidence>
<accession>A0A1Y2AVN4</accession>